<feature type="domain" description="DUF1985" evidence="2">
    <location>
        <begin position="155"/>
        <end position="291"/>
    </location>
</feature>
<name>A0ABQ7F9Q7_BRACR</name>
<reference evidence="3 4" key="1">
    <citation type="journal article" date="2020" name="BMC Genomics">
        <title>Intraspecific diversification of the crop wild relative Brassica cretica Lam. using demographic model selection.</title>
        <authorList>
            <person name="Kioukis A."/>
            <person name="Michalopoulou V.A."/>
            <person name="Briers L."/>
            <person name="Pirintsos S."/>
            <person name="Studholme D.J."/>
            <person name="Pavlidis P."/>
            <person name="Sarris P.F."/>
        </authorList>
    </citation>
    <scope>NUCLEOTIDE SEQUENCE [LARGE SCALE GENOMIC DNA]</scope>
    <source>
        <strain evidence="4">cv. PFS-1207/04</strain>
    </source>
</reference>
<accession>A0ABQ7F9Q7</accession>
<evidence type="ECO:0000313" key="4">
    <source>
        <dbReference type="Proteomes" id="UP000266723"/>
    </source>
</evidence>
<evidence type="ECO:0000256" key="1">
    <source>
        <dbReference type="SAM" id="MobiDB-lite"/>
    </source>
</evidence>
<dbReference type="Pfam" id="PF09331">
    <property type="entry name" value="DUF1985"/>
    <property type="match status" value="1"/>
</dbReference>
<dbReference type="EMBL" id="QGKV02000297">
    <property type="protein sequence ID" value="KAF3611615.1"/>
    <property type="molecule type" value="Genomic_DNA"/>
</dbReference>
<evidence type="ECO:0000259" key="2">
    <source>
        <dbReference type="Pfam" id="PF09331"/>
    </source>
</evidence>
<proteinExistence type="predicted"/>
<dbReference type="PANTHER" id="PTHR48449:SF1">
    <property type="entry name" value="DUF1985 DOMAIN-CONTAINING PROTEIN"/>
    <property type="match status" value="1"/>
</dbReference>
<feature type="region of interest" description="Disordered" evidence="1">
    <location>
        <begin position="431"/>
        <end position="459"/>
    </location>
</feature>
<organism evidence="3 4">
    <name type="scientific">Brassica cretica</name>
    <name type="common">Mustard</name>
    <dbReference type="NCBI Taxonomy" id="69181"/>
    <lineage>
        <taxon>Eukaryota</taxon>
        <taxon>Viridiplantae</taxon>
        <taxon>Streptophyta</taxon>
        <taxon>Embryophyta</taxon>
        <taxon>Tracheophyta</taxon>
        <taxon>Spermatophyta</taxon>
        <taxon>Magnoliopsida</taxon>
        <taxon>eudicotyledons</taxon>
        <taxon>Gunneridae</taxon>
        <taxon>Pentapetalae</taxon>
        <taxon>rosids</taxon>
        <taxon>malvids</taxon>
        <taxon>Brassicales</taxon>
        <taxon>Brassicaceae</taxon>
        <taxon>Brassiceae</taxon>
        <taxon>Brassica</taxon>
    </lineage>
</organism>
<dbReference type="InterPro" id="IPR015410">
    <property type="entry name" value="DUF1985"/>
</dbReference>
<comment type="caution">
    <text evidence="3">The sequence shown here is derived from an EMBL/GenBank/DDBJ whole genome shotgun (WGS) entry which is preliminary data.</text>
</comment>
<sequence length="459" mass="52782">MFPKQSCLVDKSRFPNEEAKTYSYNKKKCSLHPSHTVLSHGDFWGDFRQTLATLFSPLKLVAVCSLALTSLVNFILNCFKMDKLDFPQRLYILGKESFPTKSISYYSEESKLFPDLKEALEADGWEELKNSRLVVFLKFHKMKFGCASRLVHYILCFQLECKKKYELWSLIGVQPVRFSLHELKEIPGLNCEYLNNLENPLVEVTDDMKAFWGKMGVNFDQGSSIDELTAARQMCRTWSREDRLRLAIYAGFIEAPRTSSPTQTSLGRLVMDLDAFEDYPWGRVVFKFLMDSVKGLDLTKMYAIESFVQVLQVWVYNCLPEFAAGFSQPIEDFPTPPLLAFLGAKGKRNLQENIIKQTRAKFFNVNEYSVPSLGWNKSLASCRYKIVDKCEGGDPSDEDISRCENTPKIQFRMIEDLTAKMRAVEKIVRKGWKEDHSKAGSSNDVPEETSLMETKLRRT</sequence>
<dbReference type="PANTHER" id="PTHR48449">
    <property type="entry name" value="DUF1985 DOMAIN-CONTAINING PROTEIN"/>
    <property type="match status" value="1"/>
</dbReference>
<keyword evidence="4" id="KW-1185">Reference proteome</keyword>
<gene>
    <name evidence="3" type="ORF">DY000_02048719</name>
</gene>
<dbReference type="Proteomes" id="UP000266723">
    <property type="component" value="Unassembled WGS sequence"/>
</dbReference>
<protein>
    <recommendedName>
        <fullName evidence="2">DUF1985 domain-containing protein</fullName>
    </recommendedName>
</protein>
<evidence type="ECO:0000313" key="3">
    <source>
        <dbReference type="EMBL" id="KAF3611615.1"/>
    </source>
</evidence>